<feature type="transmembrane region" description="Helical" evidence="10">
    <location>
        <begin position="150"/>
        <end position="177"/>
    </location>
</feature>
<name>A0A8T0D6E4_9TREM</name>
<evidence type="ECO:0000256" key="6">
    <source>
        <dbReference type="ARBA" id="ARBA00022989"/>
    </source>
</evidence>
<dbReference type="Proteomes" id="UP000699462">
    <property type="component" value="Unassembled WGS sequence"/>
</dbReference>
<gene>
    <name evidence="13" type="ORF">P879_02422</name>
</gene>
<dbReference type="SUPFAM" id="SSF161111">
    <property type="entry name" value="Cation efflux protein transmembrane domain-like"/>
    <property type="match status" value="1"/>
</dbReference>
<reference evidence="13 14" key="1">
    <citation type="submission" date="2019-07" db="EMBL/GenBank/DDBJ databases">
        <title>Annotation for the trematode Paragonimus westermani.</title>
        <authorList>
            <person name="Choi Y.-J."/>
        </authorList>
    </citation>
    <scope>NUCLEOTIDE SEQUENCE [LARGE SCALE GENOMIC DNA]</scope>
    <source>
        <strain evidence="13">180907_Pwestermani</strain>
    </source>
</reference>
<dbReference type="Pfam" id="PF16916">
    <property type="entry name" value="ZT_dimer"/>
    <property type="match status" value="1"/>
</dbReference>
<feature type="domain" description="Cation efflux protein transmembrane" evidence="11">
    <location>
        <begin position="88"/>
        <end position="342"/>
    </location>
</feature>
<evidence type="ECO:0000256" key="1">
    <source>
        <dbReference type="ARBA" id="ARBA00004141"/>
    </source>
</evidence>
<evidence type="ECO:0000313" key="13">
    <source>
        <dbReference type="EMBL" id="KAF8562308.1"/>
    </source>
</evidence>
<feature type="transmembrane region" description="Helical" evidence="10">
    <location>
        <begin position="88"/>
        <end position="112"/>
    </location>
</feature>
<dbReference type="SUPFAM" id="SSF160240">
    <property type="entry name" value="Cation efflux protein cytoplasmic domain-like"/>
    <property type="match status" value="1"/>
</dbReference>
<keyword evidence="5" id="KW-0864">Zinc transport</keyword>
<comment type="caution">
    <text evidence="13">The sequence shown here is derived from an EMBL/GenBank/DDBJ whole genome shotgun (WGS) entry which is preliminary data.</text>
</comment>
<evidence type="ECO:0000256" key="9">
    <source>
        <dbReference type="SAM" id="MobiDB-lite"/>
    </source>
</evidence>
<keyword evidence="6 10" id="KW-1133">Transmembrane helix</keyword>
<dbReference type="InterPro" id="IPR027469">
    <property type="entry name" value="Cation_efflux_TMD_sf"/>
</dbReference>
<evidence type="ECO:0000256" key="3">
    <source>
        <dbReference type="ARBA" id="ARBA00022448"/>
    </source>
</evidence>
<feature type="transmembrane region" description="Helical" evidence="10">
    <location>
        <begin position="313"/>
        <end position="334"/>
    </location>
</feature>
<evidence type="ECO:0000259" key="11">
    <source>
        <dbReference type="Pfam" id="PF01545"/>
    </source>
</evidence>
<dbReference type="InterPro" id="IPR002524">
    <property type="entry name" value="Cation_efflux"/>
</dbReference>
<dbReference type="InterPro" id="IPR027470">
    <property type="entry name" value="Cation_efflux_CTD"/>
</dbReference>
<evidence type="ECO:0008006" key="15">
    <source>
        <dbReference type="Google" id="ProtNLM"/>
    </source>
</evidence>
<sequence>MDRLSSGTKPLIYVKHSRQSVSMNKADLHAGYDQVGDPTSKGLPLTTHYTNDDLKDGSQLRRSPNPTGGHCHDNATGHSIDKKARKKLLIACGLCLLFMIGETVGGALAQSLAVMTDAAHLLTDFASFLISLLALFLASRPSTKKMSFGWYRAEVVGALTSVLMIWLVTGILVYLAVIRIMKGNYEIDGKIMLITSAVGVGVNIIMLITLHDHEHGHSHGGAKETSPLTAHSHGGHSHSDISERHPDGTHVEHGHNHEVPIPEHATSERSQREARRQNITVRAALIHVIGDLVQSVGVMVAALIIYFRPDLKVVDPICTFLFSVLVLITTINILRDTLNVLMEATPRGLEFNEVKNSLNDIPGVLELHNLRMWSLTMNKTAVSVHLAIDPTANSQEILYQASTLLRKRYLVHEVTIQLEPYVAEMADCEKCQEPIQ</sequence>
<comment type="similarity">
    <text evidence="2">Belongs to the cation diffusion facilitator (CDF) transporter (TC 2.A.4) family. SLC30A subfamily.</text>
</comment>
<dbReference type="NCBIfam" id="TIGR01297">
    <property type="entry name" value="CDF"/>
    <property type="match status" value="1"/>
</dbReference>
<dbReference type="OrthoDB" id="9944568at2759"/>
<dbReference type="Gene3D" id="3.30.70.1350">
    <property type="entry name" value="Cation efflux protein, cytoplasmic domain"/>
    <property type="match status" value="1"/>
</dbReference>
<dbReference type="Gene3D" id="1.20.1510.10">
    <property type="entry name" value="Cation efflux protein transmembrane domain"/>
    <property type="match status" value="1"/>
</dbReference>
<keyword evidence="4 10" id="KW-0812">Transmembrane</keyword>
<keyword evidence="7" id="KW-0406">Ion transport</keyword>
<evidence type="ECO:0000256" key="2">
    <source>
        <dbReference type="ARBA" id="ARBA00008873"/>
    </source>
</evidence>
<keyword evidence="5" id="KW-0862">Zinc</keyword>
<feature type="domain" description="Cation efflux protein cytoplasmic" evidence="12">
    <location>
        <begin position="346"/>
        <end position="421"/>
    </location>
</feature>
<evidence type="ECO:0000313" key="14">
    <source>
        <dbReference type="Proteomes" id="UP000699462"/>
    </source>
</evidence>
<evidence type="ECO:0000256" key="8">
    <source>
        <dbReference type="ARBA" id="ARBA00023136"/>
    </source>
</evidence>
<evidence type="ECO:0000256" key="7">
    <source>
        <dbReference type="ARBA" id="ARBA00023065"/>
    </source>
</evidence>
<keyword evidence="8 10" id="KW-0472">Membrane</keyword>
<dbReference type="PANTHER" id="PTHR11562">
    <property type="entry name" value="CATION EFFLUX PROTEIN/ ZINC TRANSPORTER"/>
    <property type="match status" value="1"/>
</dbReference>
<feature type="compositionally biased region" description="Basic and acidic residues" evidence="9">
    <location>
        <begin position="237"/>
        <end position="274"/>
    </location>
</feature>
<keyword evidence="14" id="KW-1185">Reference proteome</keyword>
<feature type="transmembrane region" description="Helical" evidence="10">
    <location>
        <begin position="279"/>
        <end position="307"/>
    </location>
</feature>
<feature type="compositionally biased region" description="Basic and acidic residues" evidence="9">
    <location>
        <begin position="50"/>
        <end position="59"/>
    </location>
</feature>
<feature type="transmembrane region" description="Helical" evidence="10">
    <location>
        <begin position="189"/>
        <end position="210"/>
    </location>
</feature>
<feature type="region of interest" description="Disordered" evidence="9">
    <location>
        <begin position="216"/>
        <end position="274"/>
    </location>
</feature>
<feature type="transmembrane region" description="Helical" evidence="10">
    <location>
        <begin position="118"/>
        <end position="138"/>
    </location>
</feature>
<dbReference type="GO" id="GO:0005385">
    <property type="term" value="F:zinc ion transmembrane transporter activity"/>
    <property type="evidence" value="ECO:0007669"/>
    <property type="project" value="TreeGrafter"/>
</dbReference>
<evidence type="ECO:0000259" key="12">
    <source>
        <dbReference type="Pfam" id="PF16916"/>
    </source>
</evidence>
<comment type="subcellular location">
    <subcellularLocation>
        <location evidence="1">Membrane</location>
        <topology evidence="1">Multi-pass membrane protein</topology>
    </subcellularLocation>
</comment>
<dbReference type="EMBL" id="JTDF01021092">
    <property type="protein sequence ID" value="KAF8562308.1"/>
    <property type="molecule type" value="Genomic_DNA"/>
</dbReference>
<evidence type="ECO:0000256" key="10">
    <source>
        <dbReference type="SAM" id="Phobius"/>
    </source>
</evidence>
<dbReference type="Pfam" id="PF01545">
    <property type="entry name" value="Cation_efflux"/>
    <property type="match status" value="1"/>
</dbReference>
<dbReference type="InterPro" id="IPR050681">
    <property type="entry name" value="CDF/SLC30A"/>
</dbReference>
<feature type="region of interest" description="Disordered" evidence="9">
    <location>
        <begin position="32"/>
        <end position="76"/>
    </location>
</feature>
<dbReference type="PANTHER" id="PTHR11562:SF17">
    <property type="entry name" value="RE54080P-RELATED"/>
    <property type="match status" value="1"/>
</dbReference>
<dbReference type="GO" id="GO:0005886">
    <property type="term" value="C:plasma membrane"/>
    <property type="evidence" value="ECO:0007669"/>
    <property type="project" value="TreeGrafter"/>
</dbReference>
<dbReference type="InterPro" id="IPR058533">
    <property type="entry name" value="Cation_efflux_TM"/>
</dbReference>
<protein>
    <recommendedName>
        <fullName evidence="15">Solute carrier family 30 (Zinc transporter), member 2</fullName>
    </recommendedName>
</protein>
<organism evidence="13 14">
    <name type="scientific">Paragonimus westermani</name>
    <dbReference type="NCBI Taxonomy" id="34504"/>
    <lineage>
        <taxon>Eukaryota</taxon>
        <taxon>Metazoa</taxon>
        <taxon>Spiralia</taxon>
        <taxon>Lophotrochozoa</taxon>
        <taxon>Platyhelminthes</taxon>
        <taxon>Trematoda</taxon>
        <taxon>Digenea</taxon>
        <taxon>Plagiorchiida</taxon>
        <taxon>Troglotremata</taxon>
        <taxon>Troglotrematidae</taxon>
        <taxon>Paragonimus</taxon>
    </lineage>
</organism>
<dbReference type="InterPro" id="IPR036837">
    <property type="entry name" value="Cation_efflux_CTD_sf"/>
</dbReference>
<evidence type="ECO:0000256" key="4">
    <source>
        <dbReference type="ARBA" id="ARBA00022692"/>
    </source>
</evidence>
<dbReference type="AlphaFoldDB" id="A0A8T0D6E4"/>
<keyword evidence="3" id="KW-0813">Transport</keyword>
<accession>A0A8T0D6E4</accession>
<evidence type="ECO:0000256" key="5">
    <source>
        <dbReference type="ARBA" id="ARBA00022906"/>
    </source>
</evidence>
<proteinExistence type="inferred from homology"/>
<dbReference type="GO" id="GO:0010043">
    <property type="term" value="P:response to zinc ion"/>
    <property type="evidence" value="ECO:0007669"/>
    <property type="project" value="TreeGrafter"/>
</dbReference>